<evidence type="ECO:0000256" key="5">
    <source>
        <dbReference type="ARBA" id="ARBA00023163"/>
    </source>
</evidence>
<evidence type="ECO:0000313" key="11">
    <source>
        <dbReference type="Proteomes" id="UP001233271"/>
    </source>
</evidence>
<dbReference type="EMBL" id="AP028213">
    <property type="protein sequence ID" value="BEI88940.1"/>
    <property type="molecule type" value="Genomic_DNA"/>
</dbReference>
<dbReference type="KEGG" id="ccac:CcaHIS019_0203020"/>
<dbReference type="RefSeq" id="XP_060454206.1">
    <property type="nucleotide sequence ID" value="XM_060597298.1"/>
</dbReference>
<keyword evidence="11" id="KW-1185">Reference proteome</keyword>
<evidence type="ECO:0000256" key="6">
    <source>
        <dbReference type="ARBA" id="ARBA00023187"/>
    </source>
</evidence>
<feature type="compositionally biased region" description="Basic and acidic residues" evidence="8">
    <location>
        <begin position="280"/>
        <end position="290"/>
    </location>
</feature>
<evidence type="ECO:0000256" key="2">
    <source>
        <dbReference type="ARBA" id="ARBA00010386"/>
    </source>
</evidence>
<keyword evidence="4" id="KW-0805">Transcription regulation</keyword>
<feature type="compositionally biased region" description="Polar residues" evidence="8">
    <location>
        <begin position="1"/>
        <end position="14"/>
    </location>
</feature>
<dbReference type="InterPro" id="IPR006786">
    <property type="entry name" value="Pinin_SDK_MemA"/>
</dbReference>
<evidence type="ECO:0000313" key="10">
    <source>
        <dbReference type="EMBL" id="BEI88940.1"/>
    </source>
</evidence>
<protein>
    <recommendedName>
        <fullName evidence="9">Pinin/SDK/MemA protein domain-containing protein</fullName>
    </recommendedName>
</protein>
<dbReference type="GO" id="GO:0008380">
    <property type="term" value="P:RNA splicing"/>
    <property type="evidence" value="ECO:0007669"/>
    <property type="project" value="UniProtKB-KW"/>
</dbReference>
<dbReference type="Pfam" id="PF04696">
    <property type="entry name" value="Pinin_SDK_memA"/>
    <property type="match status" value="1"/>
</dbReference>
<reference evidence="10" key="1">
    <citation type="journal article" date="2023" name="BMC Genomics">
        <title>Chromosome-level genome assemblies of Cutaneotrichosporon spp. (Trichosporonales, Basidiomycota) reveal imbalanced evolution between nucleotide sequences and chromosome synteny.</title>
        <authorList>
            <person name="Kobayashi Y."/>
            <person name="Kayamori A."/>
            <person name="Aoki K."/>
            <person name="Shiwa Y."/>
            <person name="Matsutani M."/>
            <person name="Fujita N."/>
            <person name="Sugita T."/>
            <person name="Iwasaki W."/>
            <person name="Tanaka N."/>
            <person name="Takashima M."/>
        </authorList>
    </citation>
    <scope>NUCLEOTIDE SEQUENCE</scope>
    <source>
        <strain evidence="10">HIS019</strain>
    </source>
</reference>
<organism evidence="10 11">
    <name type="scientific">Cutaneotrichosporon cavernicola</name>
    <dbReference type="NCBI Taxonomy" id="279322"/>
    <lineage>
        <taxon>Eukaryota</taxon>
        <taxon>Fungi</taxon>
        <taxon>Dikarya</taxon>
        <taxon>Basidiomycota</taxon>
        <taxon>Agaricomycotina</taxon>
        <taxon>Tremellomycetes</taxon>
        <taxon>Trichosporonales</taxon>
        <taxon>Trichosporonaceae</taxon>
        <taxon>Cutaneotrichosporon</taxon>
    </lineage>
</organism>
<proteinExistence type="inferred from homology"/>
<evidence type="ECO:0000256" key="4">
    <source>
        <dbReference type="ARBA" id="ARBA00023015"/>
    </source>
</evidence>
<name>A0AA48L114_9TREE</name>
<dbReference type="InterPro" id="IPR039853">
    <property type="entry name" value="Pinin"/>
</dbReference>
<gene>
    <name evidence="10" type="ORF">CcaverHIS019_0203020</name>
</gene>
<feature type="region of interest" description="Disordered" evidence="8">
    <location>
        <begin position="1"/>
        <end position="90"/>
    </location>
</feature>
<evidence type="ECO:0000256" key="1">
    <source>
        <dbReference type="ARBA" id="ARBA00004123"/>
    </source>
</evidence>
<feature type="region of interest" description="Disordered" evidence="8">
    <location>
        <begin position="192"/>
        <end position="290"/>
    </location>
</feature>
<feature type="compositionally biased region" description="Basic and acidic residues" evidence="8">
    <location>
        <begin position="52"/>
        <end position="90"/>
    </location>
</feature>
<feature type="domain" description="Pinin/SDK/MemA protein" evidence="9">
    <location>
        <begin position="34"/>
        <end position="138"/>
    </location>
</feature>
<sequence>MDTETSLAANGTSSPEKRPAEEAGQPTKRARTREDQARGRRMFGNILGTLRKFQDEDKSSKRTEAAKRREETSARIAEKLRSEANAHQELGDAERELRTLRIQVDNAGYLLGHREIAMRSRHRTLRSASKYLSTTSTPGSHDGALFPTSPAPVAQRRGGPTPSLYFLPKELLPHQEEQLKQRQESIARTIEDEDDALQRDQRAAKTKAEESERRITELDDKVRQLRAAKDARRGSERERSPAPRARRDSARERERERERPRSRSRSRSRSRHSYSAAPPLDDHMEVEVEY</sequence>
<keyword evidence="5" id="KW-0804">Transcription</keyword>
<evidence type="ECO:0000256" key="8">
    <source>
        <dbReference type="SAM" id="MobiDB-lite"/>
    </source>
</evidence>
<dbReference type="GeneID" id="85492811"/>
<dbReference type="GO" id="GO:0071013">
    <property type="term" value="C:catalytic step 2 spliceosome"/>
    <property type="evidence" value="ECO:0007669"/>
    <property type="project" value="TreeGrafter"/>
</dbReference>
<dbReference type="AlphaFoldDB" id="A0AA48L114"/>
<comment type="subcellular location">
    <subcellularLocation>
        <location evidence="1">Nucleus</location>
    </subcellularLocation>
</comment>
<dbReference type="GO" id="GO:0006397">
    <property type="term" value="P:mRNA processing"/>
    <property type="evidence" value="ECO:0007669"/>
    <property type="project" value="UniProtKB-KW"/>
</dbReference>
<keyword evidence="7" id="KW-0539">Nucleus</keyword>
<comment type="similarity">
    <text evidence="2">Belongs to the pinin family.</text>
</comment>
<evidence type="ECO:0000256" key="7">
    <source>
        <dbReference type="ARBA" id="ARBA00023242"/>
    </source>
</evidence>
<evidence type="ECO:0000259" key="9">
    <source>
        <dbReference type="Pfam" id="PF04696"/>
    </source>
</evidence>
<keyword evidence="6" id="KW-0508">mRNA splicing</keyword>
<dbReference type="Proteomes" id="UP001233271">
    <property type="component" value="Chromosome 2"/>
</dbReference>
<dbReference type="PANTHER" id="PTHR12707">
    <property type="entry name" value="PINN"/>
    <property type="match status" value="1"/>
</dbReference>
<evidence type="ECO:0000256" key="3">
    <source>
        <dbReference type="ARBA" id="ARBA00022664"/>
    </source>
</evidence>
<feature type="compositionally biased region" description="Basic residues" evidence="8">
    <location>
        <begin position="262"/>
        <end position="272"/>
    </location>
</feature>
<feature type="region of interest" description="Disordered" evidence="8">
    <location>
        <begin position="132"/>
        <end position="163"/>
    </location>
</feature>
<keyword evidence="3" id="KW-0507">mRNA processing</keyword>
<dbReference type="PANTHER" id="PTHR12707:SF0">
    <property type="entry name" value="PININ"/>
    <property type="match status" value="1"/>
</dbReference>
<feature type="compositionally biased region" description="Basic and acidic residues" evidence="8">
    <location>
        <begin position="196"/>
        <end position="261"/>
    </location>
</feature>
<accession>A0AA48L114</accession>